<feature type="region of interest" description="Disordered" evidence="5">
    <location>
        <begin position="336"/>
        <end position="362"/>
    </location>
</feature>
<dbReference type="GO" id="GO:0005768">
    <property type="term" value="C:endosome"/>
    <property type="evidence" value="ECO:0007669"/>
    <property type="project" value="UniProtKB-SubCell"/>
</dbReference>
<dbReference type="PROSITE" id="PS51848">
    <property type="entry name" value="BMERB"/>
    <property type="match status" value="1"/>
</dbReference>
<dbReference type="InterPro" id="IPR019448">
    <property type="entry name" value="NT-C2"/>
</dbReference>
<dbReference type="InterPro" id="IPR036872">
    <property type="entry name" value="CH_dom_sf"/>
</dbReference>
<evidence type="ECO:0008006" key="11">
    <source>
        <dbReference type="Google" id="ProtNLM"/>
    </source>
</evidence>
<keyword evidence="2" id="KW-0597">Phosphoprotein</keyword>
<organism evidence="9 10">
    <name type="scientific">Engystomops pustulosus</name>
    <name type="common">Tungara frog</name>
    <name type="synonym">Physalaemus pustulosus</name>
    <dbReference type="NCBI Taxonomy" id="76066"/>
    <lineage>
        <taxon>Eukaryota</taxon>
        <taxon>Metazoa</taxon>
        <taxon>Chordata</taxon>
        <taxon>Craniata</taxon>
        <taxon>Vertebrata</taxon>
        <taxon>Euteleostomi</taxon>
        <taxon>Amphibia</taxon>
        <taxon>Batrachia</taxon>
        <taxon>Anura</taxon>
        <taxon>Neobatrachia</taxon>
        <taxon>Hyloidea</taxon>
        <taxon>Leptodactylidae</taxon>
        <taxon>Leiuperinae</taxon>
        <taxon>Engystomops</taxon>
    </lineage>
</organism>
<feature type="compositionally biased region" description="Low complexity" evidence="5">
    <location>
        <begin position="2286"/>
        <end position="2295"/>
    </location>
</feature>
<protein>
    <recommendedName>
        <fullName evidence="11">EH domain-binding protein 1-like protein 1</fullName>
    </recommendedName>
</protein>
<name>A0AAV7AQH1_ENGPU</name>
<dbReference type="EMBL" id="WNYA01000007">
    <property type="protein sequence ID" value="KAG8563486.1"/>
    <property type="molecule type" value="Genomic_DNA"/>
</dbReference>
<gene>
    <name evidence="9" type="ORF">GDO81_016100</name>
</gene>
<comment type="caution">
    <text evidence="9">The sequence shown here is derived from an EMBL/GenBank/DDBJ whole genome shotgun (WGS) entry which is preliminary data.</text>
</comment>
<feature type="region of interest" description="Disordered" evidence="5">
    <location>
        <begin position="748"/>
        <end position="768"/>
    </location>
</feature>
<sequence>MTSVWKRLQRTGKRASRFQFVASYQELILECTQKWQPDKIVIVWTRRNRRVCSKAHSWQPGIKDPFRGSVVWAVPENVDITATLYRDPHSDHFEEKEWTFQVEGESRGHKKLLAVAPIDLRKFAAINSAPRELRLPLTPRSVKVVSAALTVSITCTLLREGKATDDDMQSIASLLSLKPSDIADLDDFNEEEEEDRFHRQNRNSLGSAPRGYLKNILSDYLTEPARELCTLAEEDEATLTSKITPSIRNSSRSSLPSPPPVPPFFPRINKKVKSDKSSLLAAKKESIKPLTDDKHIHQSTESEEQLFKRSIQPAARMPAITSQDQRPNEVWKIREDTRDKRPLLSDRAMEQPESAPRDGCRETREDFQQVECIQDFVLEPTVPIKDTTIKNRGHTVIVTGDETEVTIPQIPSIPKRAKAGLIAEREQSAKKVVEKASEHVQTLEQETTLDDLPHIDTTERTLYSQSVTFPKKLLDAEKNPDKISENIAKSLEKEKEETISQLADNLTGTGDLNSLVEIQKENLVTRDTVVDLAVSSEPASGTDENLQGTDNNINQVPPSLMENAYNKLQYSSDNEDLQKQARLFQREDTQEISANIQEAEGRKSFVNVEQHYACETRVSESEISDLKETIVQRGPETTGTADEAVCFEKIYETAQKSEDITSAPDRVTENVVLVGKILQNSLGINQTLQEDISCSIDNCLQDTILSDIDGQKDNNIKGTIIENIQVSIHNQDYTDDIEFQRDAISQERVSETEHTKHTSDKDPSTKQSLTIAEKTIQDGVKENIVERQDGAVTTMDIEKEIPIKESPDRRENRVSEPENLEKNATQLDERLNQMAEKDIEDMPVTQCKRENEMSSYTSTHCFIPCIQRAISRDNLDLADKIDIEIHTDDNLQTVAEQAVEKYTLDMVDSKVQETQEEKHDETQYVIVLEQYDMAVNAKELEQEQLGTHVEFISKERKVCKTENSQESNIDGLTYEQLQDKLDNNMIQIYQCQEDVLDVGSDRFNEVMDQNKDIERCHLTNERLEKVTDGVENDQLFQNIGSNKLAKLITEVVYFQPDVARTSKNSESKEENCLLTNSGVPTITDNVGIVKDFKDNIEGVNPKAADTKENSIIEQHSLPCSDSRLDVEVPTGKEPINQEDAVSYSVIWPIEKLEDEAYGSKIVADQEDMNSYLLIDGSLNVEEVYLGSFKTEETDRVTQLFNQQKEQDSVLCRNDQLDVEPSTKSIDQKVEGHHTSIWGIEKLEEETDRLKEAQNQKDLSSCILIDGNLNIEEVFLETAEIEKTVEPDKNEETVDQTYDTGIWAIERSGEEVDESEGIHGQEDLNTCLFIDSSLTMEGVYHGKIRIETSTTQQVLSNQVDSGSWSNTLVTEAAPSAGTIETKDMFYNIGTCTAERLIEDKDKLEELPEVQDLNTDRILKRTTNIKNLDTAEQVLEEEDIDSHFWTNIILVEEEATNRASKDVKFEVKNTVVQTLESIEEKSKDLTDQENLQSYLFIDGNQNIETTRIETPESQVDDAEDTWYWANEELLKETASIEGTMDETLKEVNESKEAFLTRNILDESAFMSVTEENNRVTGEIVEVTDRTGYSFSVAEEAEKLQDTGNREEEQTLLETTKLTFENSVNNTERVEEERYSGQDLLSKELVEEEKEIVVEALKMNETVAQTTALSLVTMGEGRQILQSRSGEVEEGLSVNQNIVEETTKVKNITPVDDLSYEDHIETSSFRSDKVESGLKVNIEKIDDSAAVSEKMTPIEVVAQETEKNLVSQETQHVTEMPIEISSFSDDFIQVNIPYNTTTMQEDLPQRVKVAGSYQSDPEDQHIEHVLETVKSQNNELSTKVIESVNPELHSSFTPNETWQTYSLDDSSPGSEESKAHMLSESMVFIPSPQTLGQERSKEKKRLSQITGQVGEEAPSTDSLLRWCQEVTSGYRGVRVNNFTTSWRNGLAFCAILHHFHPERINYEALDPLNVKENNKKAYDGFTALGIPPLLSASDMLLRPVPDKLIILTYICQIRSHFTSNKNLDNLPTSSQTAAYSQTPNKPDSASEIHEDLNAMLMEKSNKRSTFEEHIDPPSSAGKEYHLNVESMKQAYSSIGNDEQQEKKPSSEFQPAEEHPSLEQKNNEGVTKGAQSLEASSDKPGVPLYSPVDSLPRYSLEEKRTLGSKPEKQDTKVTTPQVQDIENTEEHKKADSVARGQMNSGVVPPPRIKKRLSVNGSLLEMNPDEGESASAPVAPPRKAGGLGHLRDADLVKKRRSLIRSQSLSQDEETDITGKSHETSSRPSSQIISEPFPSTSTPIVVPTPEPQIKEEETLVLKDTSQYVTSELSALEHQQEEIDERAAIVEKDLRLLMENGTDKEAEETLIQEWFMLVNKKNALIRRQDELQLMAEEQDLERRFELLSRDLRALLCTDECLKSEAQKRREKLLLDELVSLVDQRDGLVRDLHIKERKAVEEDELIERSLEQRRRKLSKKDKCQIS</sequence>
<feature type="compositionally biased region" description="Polar residues" evidence="5">
    <location>
        <begin position="2119"/>
        <end position="2131"/>
    </location>
</feature>
<keyword evidence="10" id="KW-1185">Reference proteome</keyword>
<dbReference type="InterPro" id="IPR001715">
    <property type="entry name" value="CH_dom"/>
</dbReference>
<evidence type="ECO:0000259" key="8">
    <source>
        <dbReference type="PROSITE" id="PS51848"/>
    </source>
</evidence>
<feature type="domain" description="Calponin-homology (CH)" evidence="6">
    <location>
        <begin position="1910"/>
        <end position="2015"/>
    </location>
</feature>
<feature type="compositionally biased region" description="Pro residues" evidence="5">
    <location>
        <begin position="256"/>
        <end position="265"/>
    </location>
</feature>
<feature type="compositionally biased region" description="Polar residues" evidence="5">
    <location>
        <begin position="1848"/>
        <end position="1867"/>
    </location>
</feature>
<dbReference type="PROSITE" id="PS50021">
    <property type="entry name" value="CH"/>
    <property type="match status" value="1"/>
</dbReference>
<dbReference type="SMART" id="SM00033">
    <property type="entry name" value="CH"/>
    <property type="match status" value="1"/>
</dbReference>
<keyword evidence="3" id="KW-0967">Endosome</keyword>
<dbReference type="PANTHER" id="PTHR23167">
    <property type="entry name" value="CALPONIN HOMOLOGY DOMAIN-CONTAINING PROTEIN DDB_G0272472-RELATED"/>
    <property type="match status" value="1"/>
</dbReference>
<feature type="region of interest" description="Disordered" evidence="5">
    <location>
        <begin position="1848"/>
        <end position="1873"/>
    </location>
</feature>
<evidence type="ECO:0000256" key="2">
    <source>
        <dbReference type="ARBA" id="ARBA00022553"/>
    </source>
</evidence>
<dbReference type="Pfam" id="PF10358">
    <property type="entry name" value="NT-C2"/>
    <property type="match status" value="1"/>
</dbReference>
<dbReference type="CDD" id="cd21255">
    <property type="entry name" value="CH_EHBP1L1"/>
    <property type="match status" value="1"/>
</dbReference>
<feature type="compositionally biased region" description="Polar residues" evidence="5">
    <location>
        <begin position="2168"/>
        <end position="2177"/>
    </location>
</feature>
<evidence type="ECO:0000259" key="7">
    <source>
        <dbReference type="PROSITE" id="PS51840"/>
    </source>
</evidence>
<feature type="compositionally biased region" description="Basic and acidic residues" evidence="5">
    <location>
        <begin position="748"/>
        <end position="764"/>
    </location>
</feature>
<reference evidence="9" key="1">
    <citation type="thesis" date="2020" institute="ProQuest LLC" country="789 East Eisenhower Parkway, Ann Arbor, MI, USA">
        <title>Comparative Genomics and Chromosome Evolution.</title>
        <authorList>
            <person name="Mudd A.B."/>
        </authorList>
    </citation>
    <scope>NUCLEOTIDE SEQUENCE</scope>
    <source>
        <strain evidence="9">237g6f4</strain>
        <tissue evidence="9">Blood</tissue>
    </source>
</reference>
<evidence type="ECO:0000256" key="1">
    <source>
        <dbReference type="ARBA" id="ARBA00004177"/>
    </source>
</evidence>
<dbReference type="PROSITE" id="PS51840">
    <property type="entry name" value="C2_NT"/>
    <property type="match status" value="1"/>
</dbReference>
<dbReference type="FunFam" id="1.10.418.10:FF:000023">
    <property type="entry name" value="EH domain-binding protein 1 isoform X1"/>
    <property type="match status" value="1"/>
</dbReference>
<feature type="region of interest" description="Disordered" evidence="5">
    <location>
        <begin position="2018"/>
        <end position="2042"/>
    </location>
</feature>
<evidence type="ECO:0000259" key="6">
    <source>
        <dbReference type="PROSITE" id="PS50021"/>
    </source>
</evidence>
<dbReference type="SUPFAM" id="SSF47576">
    <property type="entry name" value="Calponin-homology domain, CH-domain"/>
    <property type="match status" value="1"/>
</dbReference>
<dbReference type="Gene3D" id="1.10.418.10">
    <property type="entry name" value="Calponin-like domain"/>
    <property type="match status" value="1"/>
</dbReference>
<evidence type="ECO:0000256" key="3">
    <source>
        <dbReference type="ARBA" id="ARBA00022753"/>
    </source>
</evidence>
<keyword evidence="4" id="KW-0175">Coiled coil</keyword>
<proteinExistence type="predicted"/>
<feature type="region of interest" description="Disordered" evidence="5">
    <location>
        <begin position="798"/>
        <end position="819"/>
    </location>
</feature>
<feature type="compositionally biased region" description="Low complexity" evidence="5">
    <location>
        <begin position="245"/>
        <end position="255"/>
    </location>
</feature>
<feature type="domain" description="C2 NT-type" evidence="7">
    <location>
        <begin position="8"/>
        <end position="157"/>
    </location>
</feature>
<dbReference type="Proteomes" id="UP000824782">
    <property type="component" value="Unassembled WGS sequence"/>
</dbReference>
<dbReference type="SMART" id="SM01203">
    <property type="entry name" value="DUF3585"/>
    <property type="match status" value="1"/>
</dbReference>
<evidence type="ECO:0000256" key="5">
    <source>
        <dbReference type="SAM" id="MobiDB-lite"/>
    </source>
</evidence>
<dbReference type="InterPro" id="IPR050540">
    <property type="entry name" value="F-actin_Monoox_Mical"/>
</dbReference>
<dbReference type="InterPro" id="IPR022735">
    <property type="entry name" value="bMERB_dom"/>
</dbReference>
<feature type="region of interest" description="Disordered" evidence="5">
    <location>
        <begin position="240"/>
        <end position="267"/>
    </location>
</feature>
<dbReference type="Pfam" id="PF00307">
    <property type="entry name" value="CH"/>
    <property type="match status" value="1"/>
</dbReference>
<feature type="compositionally biased region" description="Basic and acidic residues" evidence="5">
    <location>
        <begin position="2096"/>
        <end position="2118"/>
    </location>
</feature>
<evidence type="ECO:0000313" key="9">
    <source>
        <dbReference type="EMBL" id="KAG8563486.1"/>
    </source>
</evidence>
<feature type="compositionally biased region" description="Polar residues" evidence="5">
    <location>
        <begin position="2018"/>
        <end position="2040"/>
    </location>
</feature>
<dbReference type="PANTHER" id="PTHR23167:SF42">
    <property type="entry name" value="EH DOMAIN-BINDING PROTEIN 1-LIKE PROTEIN 1"/>
    <property type="match status" value="1"/>
</dbReference>
<accession>A0AAV7AQH1</accession>
<dbReference type="Pfam" id="PF12130">
    <property type="entry name" value="bMERB_dom"/>
    <property type="match status" value="1"/>
</dbReference>
<feature type="domain" description="BMERB" evidence="8">
    <location>
        <begin position="2302"/>
        <end position="2456"/>
    </location>
</feature>
<comment type="subcellular location">
    <subcellularLocation>
        <location evidence="1">Endosome</location>
    </subcellularLocation>
</comment>
<feature type="compositionally biased region" description="Basic and acidic residues" evidence="5">
    <location>
        <begin position="2151"/>
        <end position="2167"/>
    </location>
</feature>
<evidence type="ECO:0000313" key="10">
    <source>
        <dbReference type="Proteomes" id="UP000824782"/>
    </source>
</evidence>
<evidence type="ECO:0000256" key="4">
    <source>
        <dbReference type="ARBA" id="ARBA00023054"/>
    </source>
</evidence>
<feature type="region of interest" description="Disordered" evidence="5">
    <location>
        <begin position="2090"/>
        <end position="2295"/>
    </location>
</feature>